<feature type="compositionally biased region" description="Low complexity" evidence="3">
    <location>
        <begin position="757"/>
        <end position="767"/>
    </location>
</feature>
<feature type="region of interest" description="Disordered" evidence="3">
    <location>
        <begin position="1"/>
        <end position="41"/>
    </location>
</feature>
<keyword evidence="7" id="KW-1185">Reference proteome</keyword>
<dbReference type="PANTHER" id="PTHR46910:SF1">
    <property type="entry name" value="MISCELLANEOUS ZN(II)2CYS6 TRANSCRIPTION FACTOR (EUROFUNG)-RELATED"/>
    <property type="match status" value="1"/>
</dbReference>
<feature type="compositionally biased region" description="Pro residues" evidence="3">
    <location>
        <begin position="734"/>
        <end position="756"/>
    </location>
</feature>
<dbReference type="PROSITE" id="PS00463">
    <property type="entry name" value="ZN2_CY6_FUNGAL_1"/>
    <property type="match status" value="1"/>
</dbReference>
<feature type="compositionally biased region" description="Low complexity" evidence="3">
    <location>
        <begin position="720"/>
        <end position="730"/>
    </location>
</feature>
<evidence type="ECO:0000256" key="2">
    <source>
        <dbReference type="ARBA" id="ARBA00023242"/>
    </source>
</evidence>
<gene>
    <name evidence="6" type="ORF">PCANC_10869</name>
</gene>
<keyword evidence="4" id="KW-0472">Membrane</keyword>
<dbReference type="GO" id="GO:0006351">
    <property type="term" value="P:DNA-templated transcription"/>
    <property type="evidence" value="ECO:0007669"/>
    <property type="project" value="InterPro"/>
</dbReference>
<dbReference type="Gene3D" id="4.10.240.10">
    <property type="entry name" value="Zn(2)-C6 fungal-type DNA-binding domain"/>
    <property type="match status" value="1"/>
</dbReference>
<feature type="region of interest" description="Disordered" evidence="3">
    <location>
        <begin position="784"/>
        <end position="804"/>
    </location>
</feature>
<dbReference type="SUPFAM" id="SSF57701">
    <property type="entry name" value="Zn2/Cys6 DNA-binding domain"/>
    <property type="match status" value="1"/>
</dbReference>
<dbReference type="GO" id="GO:0000981">
    <property type="term" value="F:DNA-binding transcription factor activity, RNA polymerase II-specific"/>
    <property type="evidence" value="ECO:0007669"/>
    <property type="project" value="InterPro"/>
</dbReference>
<keyword evidence="2" id="KW-0539">Nucleus</keyword>
<dbReference type="STRING" id="200324.A0A2N5SWU2"/>
<feature type="transmembrane region" description="Helical" evidence="4">
    <location>
        <begin position="631"/>
        <end position="649"/>
    </location>
</feature>
<feature type="compositionally biased region" description="Basic and acidic residues" evidence="3">
    <location>
        <begin position="17"/>
        <end position="34"/>
    </location>
</feature>
<evidence type="ECO:0000256" key="1">
    <source>
        <dbReference type="ARBA" id="ARBA00022723"/>
    </source>
</evidence>
<evidence type="ECO:0000313" key="7">
    <source>
        <dbReference type="Proteomes" id="UP000235388"/>
    </source>
</evidence>
<proteinExistence type="predicted"/>
<protein>
    <recommendedName>
        <fullName evidence="5">Zn(2)-C6 fungal-type domain-containing protein</fullName>
    </recommendedName>
</protein>
<dbReference type="Pfam" id="PF04082">
    <property type="entry name" value="Fungal_trans"/>
    <property type="match status" value="1"/>
</dbReference>
<dbReference type="OrthoDB" id="4456959at2759"/>
<feature type="region of interest" description="Disordered" evidence="3">
    <location>
        <begin position="709"/>
        <end position="767"/>
    </location>
</feature>
<evidence type="ECO:0000259" key="5">
    <source>
        <dbReference type="PROSITE" id="PS50048"/>
    </source>
</evidence>
<dbReference type="GO" id="GO:0003677">
    <property type="term" value="F:DNA binding"/>
    <property type="evidence" value="ECO:0007669"/>
    <property type="project" value="InterPro"/>
</dbReference>
<keyword evidence="1" id="KW-0479">Metal-binding</keyword>
<sequence length="804" mass="89392">MATRKLGKGNDNETENENEKENEQEQEKGKEKEGTFQNEKRRRYRVPRSCDRCRTAKVKCVFQNERCDACVKAGAKCTFANPGSLTERPPTYKDVEQLQARIRSLERLLLAADPAINMNDLPDPDLLLSQQLSSAAIPAATATATAGTRSADLVTYKPAPAMIVLPADMHGLTIPFKTPLTNAHWCEADKSKAMADYKGVTMEPECYIGPNSLFSTPKEGVSRLFHLAAAGGGETGGAFEAGPVYPVDEYLCVCQAEFSASTQCFYPEPELEQQLITLYFQHFHPILPVIHPNNFRALHQSGLAHTNNSFRALCLIIFSIASRHSDDPRVQLDMTGSQQPCRQFSGLRYAYACYVTLFRLADHQTNLFDLQAYVLMTIASFSALQPMISWIFVEQGLQCAQESGAHREIHSRWNANPLQDYLRRQAFFQLYELDHKISAMLGRTPWMEAEDFDLKPPLAQPDDPLGMFVNPYTAVSRAVYEMYTSYDVVRVSLLQVGSLQSMLPLLNVMKTGAGQHQPGGQESLRALKTLVDQIDHHATKWFDQLPPLLKRSNVESGPEQLMFSVLLTTSYYELQQLIHQTLFSYEEGTERVSSERKRGKKPHMKRCIKYAVAGIQEMSKLRLRGLLTSTFFWLPGRILTAVVLLICSLRKQRNAISRLEDRVRRDYVALGILILDDLAPSAHMAYTYSKILKILVELLDQENPSVLESLASPGGGGGAFSSSSATESDGTPAGAPPPPPPPPPHPYPPPPPPLEQPSPSAAHLASAAADWDPVHLAAFSHHLAPTQLPHSPPHPYEYPAPPYS</sequence>
<dbReference type="CDD" id="cd12148">
    <property type="entry name" value="fungal_TF_MHR"/>
    <property type="match status" value="1"/>
</dbReference>
<dbReference type="InterPro" id="IPR007219">
    <property type="entry name" value="XnlR_reg_dom"/>
</dbReference>
<accession>A0A2N5SWU2</accession>
<dbReference type="InterPro" id="IPR050987">
    <property type="entry name" value="AtrR-like"/>
</dbReference>
<organism evidence="6 7">
    <name type="scientific">Puccinia coronata f. sp. avenae</name>
    <dbReference type="NCBI Taxonomy" id="200324"/>
    <lineage>
        <taxon>Eukaryota</taxon>
        <taxon>Fungi</taxon>
        <taxon>Dikarya</taxon>
        <taxon>Basidiomycota</taxon>
        <taxon>Pucciniomycotina</taxon>
        <taxon>Pucciniomycetes</taxon>
        <taxon>Pucciniales</taxon>
        <taxon>Pucciniaceae</taxon>
        <taxon>Puccinia</taxon>
    </lineage>
</organism>
<dbReference type="AlphaFoldDB" id="A0A2N5SWU2"/>
<keyword evidence="4" id="KW-0812">Transmembrane</keyword>
<dbReference type="PANTHER" id="PTHR46910">
    <property type="entry name" value="TRANSCRIPTION FACTOR PDR1"/>
    <property type="match status" value="1"/>
</dbReference>
<dbReference type="PROSITE" id="PS50048">
    <property type="entry name" value="ZN2_CY6_FUNGAL_2"/>
    <property type="match status" value="1"/>
</dbReference>
<name>A0A2N5SWU2_9BASI</name>
<evidence type="ECO:0000313" key="6">
    <source>
        <dbReference type="EMBL" id="PLW17697.1"/>
    </source>
</evidence>
<dbReference type="Pfam" id="PF00172">
    <property type="entry name" value="Zn_clus"/>
    <property type="match status" value="1"/>
</dbReference>
<dbReference type="InterPro" id="IPR001138">
    <property type="entry name" value="Zn2Cys6_DnaBD"/>
</dbReference>
<dbReference type="CDD" id="cd00067">
    <property type="entry name" value="GAL4"/>
    <property type="match status" value="1"/>
</dbReference>
<dbReference type="SMART" id="SM00066">
    <property type="entry name" value="GAL4"/>
    <property type="match status" value="1"/>
</dbReference>
<keyword evidence="4" id="KW-1133">Transmembrane helix</keyword>
<feature type="domain" description="Zn(2)-C6 fungal-type" evidence="5">
    <location>
        <begin position="49"/>
        <end position="79"/>
    </location>
</feature>
<dbReference type="GO" id="GO:0008270">
    <property type="term" value="F:zinc ion binding"/>
    <property type="evidence" value="ECO:0007669"/>
    <property type="project" value="InterPro"/>
</dbReference>
<evidence type="ECO:0000256" key="3">
    <source>
        <dbReference type="SAM" id="MobiDB-lite"/>
    </source>
</evidence>
<comment type="caution">
    <text evidence="6">The sequence shown here is derived from an EMBL/GenBank/DDBJ whole genome shotgun (WGS) entry which is preliminary data.</text>
</comment>
<dbReference type="InterPro" id="IPR036864">
    <property type="entry name" value="Zn2-C6_fun-type_DNA-bd_sf"/>
</dbReference>
<dbReference type="Proteomes" id="UP000235388">
    <property type="component" value="Unassembled WGS sequence"/>
</dbReference>
<dbReference type="SMART" id="SM00906">
    <property type="entry name" value="Fungal_trans"/>
    <property type="match status" value="1"/>
</dbReference>
<evidence type="ECO:0000256" key="4">
    <source>
        <dbReference type="SAM" id="Phobius"/>
    </source>
</evidence>
<reference evidence="6 7" key="1">
    <citation type="submission" date="2017-11" db="EMBL/GenBank/DDBJ databases">
        <title>De novo assembly and phasing of dikaryotic genomes from two isolates of Puccinia coronata f. sp. avenae, the causal agent of oat crown rust.</title>
        <authorList>
            <person name="Miller M.E."/>
            <person name="Zhang Y."/>
            <person name="Omidvar V."/>
            <person name="Sperschneider J."/>
            <person name="Schwessinger B."/>
            <person name="Raley C."/>
            <person name="Palmer J.M."/>
            <person name="Garnica D."/>
            <person name="Upadhyaya N."/>
            <person name="Rathjen J."/>
            <person name="Taylor J.M."/>
            <person name="Park R.F."/>
            <person name="Dodds P.N."/>
            <person name="Hirsch C.D."/>
            <person name="Kianian S.F."/>
            <person name="Figueroa M."/>
        </authorList>
    </citation>
    <scope>NUCLEOTIDE SEQUENCE [LARGE SCALE GENOMIC DNA]</scope>
    <source>
        <strain evidence="6">12NC29</strain>
    </source>
</reference>
<feature type="compositionally biased region" description="Pro residues" evidence="3">
    <location>
        <begin position="790"/>
        <end position="804"/>
    </location>
</feature>
<dbReference type="EMBL" id="PGCJ01000845">
    <property type="protein sequence ID" value="PLW17697.1"/>
    <property type="molecule type" value="Genomic_DNA"/>
</dbReference>